<name>A0AA40T3T7_9NOST</name>
<dbReference type="EMBL" id="VJXY01000056">
    <property type="protein sequence ID" value="MBD6620165.1"/>
    <property type="molecule type" value="Genomic_DNA"/>
</dbReference>
<accession>A0AA40T3T7</accession>
<dbReference type="SUPFAM" id="SSF51126">
    <property type="entry name" value="Pectin lyase-like"/>
    <property type="match status" value="3"/>
</dbReference>
<keyword evidence="4" id="KW-1185">Reference proteome</keyword>
<sequence>MPKFKTIAQICLVINLATFHVVLFSKAVTAQLIPDKTLPDNSSVTASDNTIEITGGTRAGNNLYHSFQELSAPAGSSAFFNNALDIQNIISRVTGKSISNIDGIIKANGIANLFLINPNGIIFGKNAQLNIGGSFIASTANSLKFPNNLEFSATNVQASPLLSISRPIGLQYGINPGAIQVKGDGQETRKTNELIDTTNALRVQSNQTLALLGGDLILNGGTLRTAGGRIELGSVGSGSFIKLNSTNNGFNLTYDLVQNFRNIQLSQGASVDASGEGQGDIQIQARQLTIQDGSAIENNTLGEKSGGILYVRTTDSIDISGSSADGQARSGLASIIYPEAKGSGGDLIVDTKQLSVRGGSGIATVTRGRGKSNNLIVNASDSVLVTGFISINPSISSTISNIIYGQGDGGNLTLSTKQLTIEDGATLGSAIFGTGNGGNVKVDADLIKVTGASSLFSPSSFSNITFNRGNAGSLVINTRKLTIANGGIVTTSATGSGNAGNLTVNASNSINVDGILQGSPSSFSSILSSEGVVAPLAVQKIYNLPPIVSGKSGQLTVNTKKLTVTNGGIVSVSNNGSGEAGNLLINAADSISLNQGNIVASTTSGNGGNILVNTGYLQMSKNSVFSATAVDKGNGGNIDINADIITGSSNSRITADALEGRGGNITITAQGLIFSSDSFITASSKFGIDGTVKYNIADTNIFPTQLKTEAISADPQITSACQGQVGRGVSNFVVSSSRNLQSKPNDLMYNNVEQSNSVPVQSVNNLHNPKSLTSNKPTRIIEANSVGRDSQGNLVLTTSQSNTVVSNASSSASSCFSVSQ</sequence>
<reference evidence="3" key="1">
    <citation type="submission" date="2019-07" db="EMBL/GenBank/DDBJ databases">
        <title>Toxilogical consequences of a new and cryptic species of cyanobacteria (Komarekiella delphini-convector) recovered from the epidermis of a bottlenose dolphin and 1500 ft. in the air.</title>
        <authorList>
            <person name="Brown A.O."/>
            <person name="Dvorak P."/>
            <person name="Villanueva C.D."/>
            <person name="Foss A.J."/>
            <person name="Garvey A.D."/>
            <person name="Gibson Q.A."/>
            <person name="Johansen J.R."/>
            <person name="Casamatta D.A."/>
        </authorList>
    </citation>
    <scope>NUCLEOTIDE SEQUENCE</scope>
    <source>
        <strain evidence="3">SJRDD-AB1</strain>
    </source>
</reference>
<evidence type="ECO:0000313" key="4">
    <source>
        <dbReference type="Proteomes" id="UP001165986"/>
    </source>
</evidence>
<feature type="domain" description="Filamentous haemagglutinin FhaB/tRNA nuclease CdiA-like TPS" evidence="2">
    <location>
        <begin position="34"/>
        <end position="146"/>
    </location>
</feature>
<dbReference type="Proteomes" id="UP001165986">
    <property type="component" value="Unassembled WGS sequence"/>
</dbReference>
<keyword evidence="1" id="KW-0732">Signal</keyword>
<dbReference type="Pfam" id="PF05860">
    <property type="entry name" value="TPS"/>
    <property type="match status" value="1"/>
</dbReference>
<dbReference type="InterPro" id="IPR008638">
    <property type="entry name" value="FhaB/CdiA-like_TPS"/>
</dbReference>
<dbReference type="AlphaFoldDB" id="A0AA40T3T7"/>
<dbReference type="Gene3D" id="2.160.20.10">
    <property type="entry name" value="Single-stranded right-handed beta-helix, Pectin lyase-like"/>
    <property type="match status" value="2"/>
</dbReference>
<dbReference type="SMART" id="SM00912">
    <property type="entry name" value="Haemagg_act"/>
    <property type="match status" value="1"/>
</dbReference>
<feature type="signal peptide" evidence="1">
    <location>
        <begin position="1"/>
        <end position="30"/>
    </location>
</feature>
<dbReference type="InterPro" id="IPR012334">
    <property type="entry name" value="Pectin_lyas_fold"/>
</dbReference>
<dbReference type="RefSeq" id="WP_191761373.1">
    <property type="nucleotide sequence ID" value="NZ_VJXY01000056.1"/>
</dbReference>
<organism evidence="3 4">
    <name type="scientific">Komarekiella delphini-convector SJRDD-AB1</name>
    <dbReference type="NCBI Taxonomy" id="2593771"/>
    <lineage>
        <taxon>Bacteria</taxon>
        <taxon>Bacillati</taxon>
        <taxon>Cyanobacteriota</taxon>
        <taxon>Cyanophyceae</taxon>
        <taxon>Nostocales</taxon>
        <taxon>Nostocaceae</taxon>
        <taxon>Komarekiella</taxon>
        <taxon>Komarekiella delphini-convector</taxon>
    </lineage>
</organism>
<comment type="caution">
    <text evidence="3">The sequence shown here is derived from an EMBL/GenBank/DDBJ whole genome shotgun (WGS) entry which is preliminary data.</text>
</comment>
<proteinExistence type="predicted"/>
<evidence type="ECO:0000259" key="2">
    <source>
        <dbReference type="SMART" id="SM00912"/>
    </source>
</evidence>
<dbReference type="NCBIfam" id="TIGR01901">
    <property type="entry name" value="adhes_NPXG"/>
    <property type="match status" value="1"/>
</dbReference>
<gene>
    <name evidence="3" type="ORF">FNW02_31330</name>
</gene>
<protein>
    <submittedName>
        <fullName evidence="3">Filamentous hemagglutinin N-terminal domain-containing protein</fullName>
    </submittedName>
</protein>
<evidence type="ECO:0000313" key="3">
    <source>
        <dbReference type="EMBL" id="MBD6620165.1"/>
    </source>
</evidence>
<feature type="chain" id="PRO_5041469524" evidence="1">
    <location>
        <begin position="31"/>
        <end position="820"/>
    </location>
</feature>
<dbReference type="InterPro" id="IPR011050">
    <property type="entry name" value="Pectin_lyase_fold/virulence"/>
</dbReference>
<evidence type="ECO:0000256" key="1">
    <source>
        <dbReference type="SAM" id="SignalP"/>
    </source>
</evidence>